<dbReference type="InterPro" id="IPR001891">
    <property type="entry name" value="Malic_OxRdtase"/>
</dbReference>
<proteinExistence type="inferred from homology"/>
<evidence type="ECO:0000313" key="9">
    <source>
        <dbReference type="EMBL" id="TQL51955.1"/>
    </source>
</evidence>
<dbReference type="Pfam" id="PF00390">
    <property type="entry name" value="malic"/>
    <property type="match status" value="1"/>
</dbReference>
<accession>A0A542YV38</accession>
<dbReference type="EMBL" id="VFOP01000001">
    <property type="protein sequence ID" value="TQL51955.1"/>
    <property type="molecule type" value="Genomic_DNA"/>
</dbReference>
<dbReference type="Proteomes" id="UP000319516">
    <property type="component" value="Unassembled WGS sequence"/>
</dbReference>
<feature type="binding site" evidence="4">
    <location>
        <position position="297"/>
    </location>
    <ligand>
        <name>(S)-malate</name>
        <dbReference type="ChEBI" id="CHEBI:15589"/>
    </ligand>
</feature>
<dbReference type="Gene3D" id="3.40.50.10380">
    <property type="entry name" value="Malic enzyme, N-terminal domain"/>
    <property type="match status" value="1"/>
</dbReference>
<dbReference type="Gene3D" id="3.40.50.720">
    <property type="entry name" value="NAD(P)-binding Rossmann-like Domain"/>
    <property type="match status" value="1"/>
</dbReference>
<dbReference type="CDD" id="cd05311">
    <property type="entry name" value="NAD_bind_2_malic_enz"/>
    <property type="match status" value="1"/>
</dbReference>
<dbReference type="PANTHER" id="PTHR43237:SF4">
    <property type="entry name" value="NADP-DEPENDENT MALIC ENZYME"/>
    <property type="match status" value="1"/>
</dbReference>
<feature type="active site" description="Proton donor" evidence="3">
    <location>
        <position position="49"/>
    </location>
</feature>
<dbReference type="InterPro" id="IPR012302">
    <property type="entry name" value="Malic_NAD-bd"/>
</dbReference>
<dbReference type="PRINTS" id="PR00072">
    <property type="entry name" value="MALOXRDTASE"/>
</dbReference>
<dbReference type="Pfam" id="PF03949">
    <property type="entry name" value="Malic_M"/>
    <property type="match status" value="1"/>
</dbReference>
<dbReference type="InterPro" id="IPR036291">
    <property type="entry name" value="NAD(P)-bd_dom_sf"/>
</dbReference>
<dbReference type="InterPro" id="IPR037062">
    <property type="entry name" value="Malic_N_dom_sf"/>
</dbReference>
<evidence type="ECO:0000256" key="5">
    <source>
        <dbReference type="PIRSR" id="PIRSR000106-3"/>
    </source>
</evidence>
<gene>
    <name evidence="9" type="ORF">FB467_3122</name>
</gene>
<dbReference type="PANTHER" id="PTHR43237">
    <property type="entry name" value="NADP-DEPENDENT MALIC ENZYME"/>
    <property type="match status" value="1"/>
</dbReference>
<comment type="similarity">
    <text evidence="1 6">Belongs to the malic enzymes family.</text>
</comment>
<dbReference type="InterPro" id="IPR046346">
    <property type="entry name" value="Aminoacid_DH-like_N_sf"/>
</dbReference>
<feature type="binding site" evidence="5">
    <location>
        <position position="172"/>
    </location>
    <ligand>
        <name>a divalent metal cation</name>
        <dbReference type="ChEBI" id="CHEBI:60240"/>
    </ligand>
</feature>
<comment type="cofactor">
    <cofactor evidence="5">
        <name>Mg(2+)</name>
        <dbReference type="ChEBI" id="CHEBI:18420"/>
    </cofactor>
    <cofactor evidence="5">
        <name>Mn(2+)</name>
        <dbReference type="ChEBI" id="CHEBI:29035"/>
    </cofactor>
    <text evidence="5">Divalent metal cations. Prefers magnesium or manganese.</text>
</comment>
<feature type="domain" description="Malic enzyme N-terminal" evidence="8">
    <location>
        <begin position="28"/>
        <end position="161"/>
    </location>
</feature>
<keyword evidence="10" id="KW-1185">Reference proteome</keyword>
<sequence length="395" mass="40850">MTLTTPPVTRPAATTTPQREEILDFHLGGKLRVHSSVELTTRRALSIAYSPGVAEVSDAIAERAELAGTYTWAGRLVAVVSDGTAVLGLGNIGPAAAMPVMEGKAALFKTFAGLDSIPLVLPRMSVEDTVETLVRLRHSFGAVNLEDVSAPLCFELEAALDEALDCPVMHDDQHGTAVVTLAGLRGAATVTGRRLQDLRVAVIGAGASGTACAKLLRAAGIEDITVVDSRGIVEADRTDLNPAKTELAAITNPRGLTGGIDQALRGADVLLGLSCTTVPEELIATMDPDPILFGLSNPRPEVSPEIAARYASVYATGRSDYPNQVNNVLAFPGIFKGALDAGAPRITEAMKMAAVDAISALAAEDLTPTTILPSPLDARVAPAVAAAVQAAALPS</sequence>
<evidence type="ECO:0000256" key="3">
    <source>
        <dbReference type="PIRSR" id="PIRSR000106-1"/>
    </source>
</evidence>
<comment type="caution">
    <text evidence="9">The sequence shown here is derived from an EMBL/GenBank/DDBJ whole genome shotgun (WGS) entry which is preliminary data.</text>
</comment>
<dbReference type="SMART" id="SM00919">
    <property type="entry name" value="Malic_M"/>
    <property type="match status" value="1"/>
</dbReference>
<dbReference type="SUPFAM" id="SSF51735">
    <property type="entry name" value="NAD(P)-binding Rossmann-fold domains"/>
    <property type="match status" value="1"/>
</dbReference>
<keyword evidence="2" id="KW-0560">Oxidoreductase</keyword>
<dbReference type="GO" id="GO:0051287">
    <property type="term" value="F:NAD binding"/>
    <property type="evidence" value="ECO:0007669"/>
    <property type="project" value="InterPro"/>
</dbReference>
<feature type="active site" description="Proton acceptor" evidence="3">
    <location>
        <position position="104"/>
    </location>
</feature>
<evidence type="ECO:0000256" key="1">
    <source>
        <dbReference type="ARBA" id="ARBA00008785"/>
    </source>
</evidence>
<evidence type="ECO:0000256" key="2">
    <source>
        <dbReference type="ARBA" id="ARBA00023002"/>
    </source>
</evidence>
<dbReference type="OrthoDB" id="9805787at2"/>
<evidence type="ECO:0000259" key="8">
    <source>
        <dbReference type="SMART" id="SM01274"/>
    </source>
</evidence>
<evidence type="ECO:0000259" key="7">
    <source>
        <dbReference type="SMART" id="SM00919"/>
    </source>
</evidence>
<dbReference type="GO" id="GO:0004470">
    <property type="term" value="F:malic enzyme activity"/>
    <property type="evidence" value="ECO:0007669"/>
    <property type="project" value="InterPro"/>
</dbReference>
<dbReference type="InterPro" id="IPR012301">
    <property type="entry name" value="Malic_N_dom"/>
</dbReference>
<dbReference type="AlphaFoldDB" id="A0A542YV38"/>
<dbReference type="SMART" id="SM01274">
    <property type="entry name" value="malic"/>
    <property type="match status" value="1"/>
</dbReference>
<dbReference type="InterPro" id="IPR051674">
    <property type="entry name" value="Malate_Decarboxylase"/>
</dbReference>
<dbReference type="GO" id="GO:0016616">
    <property type="term" value="F:oxidoreductase activity, acting on the CH-OH group of donors, NAD or NADP as acceptor"/>
    <property type="evidence" value="ECO:0007669"/>
    <property type="project" value="InterPro"/>
</dbReference>
<feature type="domain" description="Malic enzyme NAD-binding" evidence="7">
    <location>
        <begin position="173"/>
        <end position="393"/>
    </location>
</feature>
<feature type="binding site" evidence="5">
    <location>
        <position position="146"/>
    </location>
    <ligand>
        <name>a divalent metal cation</name>
        <dbReference type="ChEBI" id="CHEBI:60240"/>
    </ligand>
</feature>
<dbReference type="SUPFAM" id="SSF53223">
    <property type="entry name" value="Aminoacid dehydrogenase-like, N-terminal domain"/>
    <property type="match status" value="1"/>
</dbReference>
<reference evidence="9 10" key="1">
    <citation type="submission" date="2019-06" db="EMBL/GenBank/DDBJ databases">
        <title>Sequencing the genomes of 1000 actinobacteria strains.</title>
        <authorList>
            <person name="Klenk H.-P."/>
        </authorList>
    </citation>
    <scope>NUCLEOTIDE SEQUENCE [LARGE SCALE GENOMIC DNA]</scope>
    <source>
        <strain evidence="9 10">DSM 12335</strain>
    </source>
</reference>
<dbReference type="InterPro" id="IPR045213">
    <property type="entry name" value="Malic_NAD-bd_bact_type"/>
</dbReference>
<name>A0A542YV38_9MICO</name>
<evidence type="ECO:0000256" key="6">
    <source>
        <dbReference type="RuleBase" id="RU003427"/>
    </source>
</evidence>
<feature type="binding site" evidence="5">
    <location>
        <position position="147"/>
    </location>
    <ligand>
        <name>a divalent metal cation</name>
        <dbReference type="ChEBI" id="CHEBI:60240"/>
    </ligand>
</feature>
<evidence type="ECO:0000256" key="4">
    <source>
        <dbReference type="PIRSR" id="PIRSR000106-2"/>
    </source>
</evidence>
<organism evidence="9 10">
    <name type="scientific">Ornithinicoccus hortensis</name>
    <dbReference type="NCBI Taxonomy" id="82346"/>
    <lineage>
        <taxon>Bacteria</taxon>
        <taxon>Bacillati</taxon>
        <taxon>Actinomycetota</taxon>
        <taxon>Actinomycetes</taxon>
        <taxon>Micrococcales</taxon>
        <taxon>Intrasporangiaceae</taxon>
        <taxon>Ornithinicoccus</taxon>
    </lineage>
</organism>
<keyword evidence="5 6" id="KW-0479">Metal-binding</keyword>
<dbReference type="PIRSF" id="PIRSF000106">
    <property type="entry name" value="ME"/>
    <property type="match status" value="1"/>
</dbReference>
<evidence type="ECO:0000313" key="10">
    <source>
        <dbReference type="Proteomes" id="UP000319516"/>
    </source>
</evidence>
<feature type="binding site" evidence="4">
    <location>
        <position position="326"/>
    </location>
    <ligand>
        <name>(S)-malate</name>
        <dbReference type="ChEBI" id="CHEBI:15589"/>
    </ligand>
</feature>
<dbReference type="RefSeq" id="WP_141785891.1">
    <property type="nucleotide sequence ID" value="NZ_BAAAIK010000001.1"/>
</dbReference>
<protein>
    <submittedName>
        <fullName evidence="9">Malate dehydrogenase (Oxaloacetate-decarboxylating)</fullName>
    </submittedName>
</protein>
<dbReference type="GO" id="GO:0046872">
    <property type="term" value="F:metal ion binding"/>
    <property type="evidence" value="ECO:0007669"/>
    <property type="project" value="UniProtKB-KW"/>
</dbReference>